<proteinExistence type="predicted"/>
<evidence type="ECO:0000256" key="1">
    <source>
        <dbReference type="SAM" id="Phobius"/>
    </source>
</evidence>
<keyword evidence="1" id="KW-0472">Membrane</keyword>
<sequence>MNDSVLKVLNVISAVISAGFGVLALIDPSLLPGVGPEPDRDFATLYAVRAIPIAVALCWVVLADLRRSVPILLIAGVAQFGDLVVGLATGRPTMIAGPAIATVIALGSAWLIHTRTRRPAVAV</sequence>
<reference evidence="2 3" key="1">
    <citation type="submission" date="2021-01" db="EMBL/GenBank/DDBJ databases">
        <title>Actinoplanes sp. nov. LDG1-06 isolated from lichen.</title>
        <authorList>
            <person name="Saeng-In P."/>
            <person name="Phongsopitanun W."/>
            <person name="Kanchanasin P."/>
            <person name="Yuki M."/>
            <person name="Kudo T."/>
            <person name="Ohkuma M."/>
            <person name="Tanasupawat S."/>
        </authorList>
    </citation>
    <scope>NUCLEOTIDE SEQUENCE [LARGE SCALE GENOMIC DNA]</scope>
    <source>
        <strain evidence="2 3">LDG1-06</strain>
    </source>
</reference>
<comment type="caution">
    <text evidence="2">The sequence shown here is derived from an EMBL/GenBank/DDBJ whole genome shotgun (WGS) entry which is preliminary data.</text>
</comment>
<dbReference type="EMBL" id="JAENHP010000038">
    <property type="protein sequence ID" value="MBM2623610.1"/>
    <property type="molecule type" value="Genomic_DNA"/>
</dbReference>
<protein>
    <submittedName>
        <fullName evidence="2">Uncharacterized protein</fullName>
    </submittedName>
</protein>
<evidence type="ECO:0000313" key="3">
    <source>
        <dbReference type="Proteomes" id="UP000632138"/>
    </source>
</evidence>
<name>A0ABS2AUQ9_9ACTN</name>
<feature type="transmembrane region" description="Helical" evidence="1">
    <location>
        <begin position="7"/>
        <end position="26"/>
    </location>
</feature>
<dbReference type="Proteomes" id="UP000632138">
    <property type="component" value="Unassembled WGS sequence"/>
</dbReference>
<accession>A0ABS2AUQ9</accession>
<dbReference type="RefSeq" id="WP_203383961.1">
    <property type="nucleotide sequence ID" value="NZ_JAENHP010000038.1"/>
</dbReference>
<feature type="transmembrane region" description="Helical" evidence="1">
    <location>
        <begin position="46"/>
        <end position="62"/>
    </location>
</feature>
<evidence type="ECO:0000313" key="2">
    <source>
        <dbReference type="EMBL" id="MBM2623610.1"/>
    </source>
</evidence>
<keyword evidence="3" id="KW-1185">Reference proteome</keyword>
<keyword evidence="1" id="KW-0812">Transmembrane</keyword>
<feature type="transmembrane region" description="Helical" evidence="1">
    <location>
        <begin position="94"/>
        <end position="112"/>
    </location>
</feature>
<keyword evidence="1" id="KW-1133">Transmembrane helix</keyword>
<feature type="transmembrane region" description="Helical" evidence="1">
    <location>
        <begin position="69"/>
        <end position="88"/>
    </location>
</feature>
<organism evidence="2 3">
    <name type="scientific">Paractinoplanes ovalisporus</name>
    <dbReference type="NCBI Taxonomy" id="2810368"/>
    <lineage>
        <taxon>Bacteria</taxon>
        <taxon>Bacillati</taxon>
        <taxon>Actinomycetota</taxon>
        <taxon>Actinomycetes</taxon>
        <taxon>Micromonosporales</taxon>
        <taxon>Micromonosporaceae</taxon>
        <taxon>Paractinoplanes</taxon>
    </lineage>
</organism>
<gene>
    <name evidence="2" type="ORF">JIG36_49800</name>
</gene>